<proteinExistence type="predicted"/>
<dbReference type="InterPro" id="IPR039262">
    <property type="entry name" value="DTWD2/TAPT"/>
</dbReference>
<evidence type="ECO:0000256" key="3">
    <source>
        <dbReference type="ARBA" id="ARBA00022691"/>
    </source>
</evidence>
<reference evidence="6 7" key="1">
    <citation type="submission" date="2016-06" db="EMBL/GenBank/DDBJ databases">
        <authorList>
            <person name="Kjaerup R.B."/>
            <person name="Dalgaard T.S."/>
            <person name="Juul-Madsen H.R."/>
        </authorList>
    </citation>
    <scope>NUCLEOTIDE SEQUENCE [LARGE SCALE GENOMIC DNA]</scope>
    <source>
        <strain evidence="6 7">CECT 8886</strain>
    </source>
</reference>
<dbReference type="OrthoDB" id="370626at2"/>
<evidence type="ECO:0000313" key="7">
    <source>
        <dbReference type="Proteomes" id="UP000092544"/>
    </source>
</evidence>
<dbReference type="EC" id="2.5.1.25" evidence="1"/>
<gene>
    <name evidence="6" type="ORF">MSP8886_02599</name>
</gene>
<dbReference type="RefSeq" id="WP_067017045.1">
    <property type="nucleotide sequence ID" value="NZ_FLOB01000005.1"/>
</dbReference>
<keyword evidence="3" id="KW-0949">S-adenosyl-L-methionine</keyword>
<dbReference type="Proteomes" id="UP000092544">
    <property type="component" value="Unassembled WGS sequence"/>
</dbReference>
<keyword evidence="7" id="KW-1185">Reference proteome</keyword>
<evidence type="ECO:0000256" key="1">
    <source>
        <dbReference type="ARBA" id="ARBA00012386"/>
    </source>
</evidence>
<dbReference type="PANTHER" id="PTHR21392:SF1">
    <property type="entry name" value="TRNA-URIDINE AMINOCARBOXYPROPYLTRANSFERASE"/>
    <property type="match status" value="1"/>
</dbReference>
<dbReference type="GO" id="GO:0016432">
    <property type="term" value="F:tRNA-uridine aminocarboxypropyltransferase activity"/>
    <property type="evidence" value="ECO:0007669"/>
    <property type="project" value="UniProtKB-EC"/>
</dbReference>
<protein>
    <recommendedName>
        <fullName evidence="1">tRNA-uridine aminocarboxypropyltransferase</fullName>
        <ecNumber evidence="1">2.5.1.25</ecNumber>
    </recommendedName>
</protein>
<keyword evidence="2" id="KW-0808">Transferase</keyword>
<keyword evidence="4" id="KW-0819">tRNA processing</keyword>
<evidence type="ECO:0000259" key="5">
    <source>
        <dbReference type="SMART" id="SM01144"/>
    </source>
</evidence>
<dbReference type="PANTHER" id="PTHR21392">
    <property type="entry name" value="TRNA-URIDINE AMINOCARBOXYPROPYLTRANSFERASE 2"/>
    <property type="match status" value="1"/>
</dbReference>
<dbReference type="Pfam" id="PF03942">
    <property type="entry name" value="DTW"/>
    <property type="match status" value="1"/>
</dbReference>
<sequence>MKIWLLTHSEETKKKTGTGKLVKEALADECNIVEWSRVLPNKEILNLDISNTILLYPQEESTQESTSLKDIDNVIILDGTWQQARKMYNQSPYLKSFPHYEIQGKVSEYTKRRNQKNMGLCTAETVIHLLQQKGHNKAINLKNRFDDFNK</sequence>
<dbReference type="EMBL" id="FLOB01000005">
    <property type="protein sequence ID" value="SBS32938.1"/>
    <property type="molecule type" value="Genomic_DNA"/>
</dbReference>
<evidence type="ECO:0000256" key="2">
    <source>
        <dbReference type="ARBA" id="ARBA00022679"/>
    </source>
</evidence>
<accession>A0A1A8TKQ3</accession>
<name>A0A1A8TKQ3_9GAMM</name>
<dbReference type="SMART" id="SM01144">
    <property type="entry name" value="DTW"/>
    <property type="match status" value="1"/>
</dbReference>
<evidence type="ECO:0000256" key="4">
    <source>
        <dbReference type="ARBA" id="ARBA00022694"/>
    </source>
</evidence>
<dbReference type="GO" id="GO:0008033">
    <property type="term" value="P:tRNA processing"/>
    <property type="evidence" value="ECO:0007669"/>
    <property type="project" value="UniProtKB-KW"/>
</dbReference>
<organism evidence="6 7">
    <name type="scientific">Marinomonas spartinae</name>
    <dbReference type="NCBI Taxonomy" id="1792290"/>
    <lineage>
        <taxon>Bacteria</taxon>
        <taxon>Pseudomonadati</taxon>
        <taxon>Pseudomonadota</taxon>
        <taxon>Gammaproteobacteria</taxon>
        <taxon>Oceanospirillales</taxon>
        <taxon>Oceanospirillaceae</taxon>
        <taxon>Marinomonas</taxon>
    </lineage>
</organism>
<evidence type="ECO:0000313" key="6">
    <source>
        <dbReference type="EMBL" id="SBS32938.1"/>
    </source>
</evidence>
<dbReference type="InterPro" id="IPR005636">
    <property type="entry name" value="DTW"/>
</dbReference>
<dbReference type="AlphaFoldDB" id="A0A1A8TKQ3"/>
<feature type="domain" description="DTW" evidence="5">
    <location>
        <begin position="1"/>
        <end position="137"/>
    </location>
</feature>